<dbReference type="HAMAP" id="MF_00128">
    <property type="entry name" value="NrdI"/>
    <property type="match status" value="1"/>
</dbReference>
<sequence>MAAVQGADSAVRHGGAPAPGSSTQARLIYFSSASENTHRFIGKLGLEAARIPPRTNDETIYAHGPYVLVVPTYGGESGRNSIPPQVIKFLNHEGNRSLLRGVIGAGNTNFGTTYCLAADKIAAKCHVPSLYRFELMGTSEDVDRVREGLEDFWTRQSQTPQ</sequence>
<evidence type="ECO:0000256" key="3">
    <source>
        <dbReference type="ARBA" id="ARBA00020129"/>
    </source>
</evidence>
<comment type="function">
    <text evidence="1 4">Probably involved in ribonucleotide reductase function.</text>
</comment>
<accession>A0ABX1JLF3</accession>
<evidence type="ECO:0000256" key="1">
    <source>
        <dbReference type="ARBA" id="ARBA00003999"/>
    </source>
</evidence>
<dbReference type="NCBIfam" id="TIGR00333">
    <property type="entry name" value="nrdI"/>
    <property type="match status" value="1"/>
</dbReference>
<evidence type="ECO:0000256" key="2">
    <source>
        <dbReference type="ARBA" id="ARBA00009942"/>
    </source>
</evidence>
<dbReference type="InterPro" id="IPR029039">
    <property type="entry name" value="Flavoprotein-like_sf"/>
</dbReference>
<dbReference type="PANTHER" id="PTHR37297">
    <property type="entry name" value="PROTEIN NRDI"/>
    <property type="match status" value="1"/>
</dbReference>
<dbReference type="EMBL" id="JAAZSR010000032">
    <property type="protein sequence ID" value="NKX49709.1"/>
    <property type="molecule type" value="Genomic_DNA"/>
</dbReference>
<reference evidence="6 7" key="1">
    <citation type="submission" date="2020-04" db="EMBL/GenBank/DDBJ databases">
        <authorList>
            <person name="Liu S."/>
        </authorList>
    </citation>
    <scope>NUCLEOTIDE SEQUENCE [LARGE SCALE GENOMIC DNA]</scope>
    <source>
        <strain evidence="6 7">CGMCC 1.15091</strain>
    </source>
</reference>
<dbReference type="InterPro" id="IPR004465">
    <property type="entry name" value="RNR_NrdI"/>
</dbReference>
<name>A0ABX1JLF3_9MICC</name>
<evidence type="ECO:0000313" key="6">
    <source>
        <dbReference type="EMBL" id="NKX49709.1"/>
    </source>
</evidence>
<dbReference type="PIRSF" id="PIRSF005087">
    <property type="entry name" value="NrdI"/>
    <property type="match status" value="1"/>
</dbReference>
<dbReference type="Proteomes" id="UP000523795">
    <property type="component" value="Unassembled WGS sequence"/>
</dbReference>
<proteinExistence type="inferred from homology"/>
<dbReference type="SUPFAM" id="SSF52218">
    <property type="entry name" value="Flavoproteins"/>
    <property type="match status" value="1"/>
</dbReference>
<evidence type="ECO:0000256" key="4">
    <source>
        <dbReference type="HAMAP-Rule" id="MF_00128"/>
    </source>
</evidence>
<comment type="similarity">
    <text evidence="2 4">Belongs to the NrdI family.</text>
</comment>
<gene>
    <name evidence="4 6" type="primary">nrdI</name>
    <name evidence="6" type="ORF">HER39_03790</name>
</gene>
<feature type="region of interest" description="Disordered" evidence="5">
    <location>
        <begin position="1"/>
        <end position="21"/>
    </location>
</feature>
<evidence type="ECO:0000313" key="7">
    <source>
        <dbReference type="Proteomes" id="UP000523795"/>
    </source>
</evidence>
<dbReference type="InterPro" id="IPR020852">
    <property type="entry name" value="RNR_Ib_NrdI_bac"/>
</dbReference>
<keyword evidence="7" id="KW-1185">Reference proteome</keyword>
<dbReference type="Gene3D" id="3.40.50.360">
    <property type="match status" value="1"/>
</dbReference>
<organism evidence="6 7">
    <name type="scientific">Arthrobacter deserti</name>
    <dbReference type="NCBI Taxonomy" id="1742687"/>
    <lineage>
        <taxon>Bacteria</taxon>
        <taxon>Bacillati</taxon>
        <taxon>Actinomycetota</taxon>
        <taxon>Actinomycetes</taxon>
        <taxon>Micrococcales</taxon>
        <taxon>Micrococcaceae</taxon>
        <taxon>Arthrobacter</taxon>
    </lineage>
</organism>
<comment type="caution">
    <text evidence="6">The sequence shown here is derived from an EMBL/GenBank/DDBJ whole genome shotgun (WGS) entry which is preliminary data.</text>
</comment>
<dbReference type="PANTHER" id="PTHR37297:SF1">
    <property type="entry name" value="PROTEIN NRDI"/>
    <property type="match status" value="1"/>
</dbReference>
<dbReference type="Pfam" id="PF07972">
    <property type="entry name" value="Flavodoxin_NdrI"/>
    <property type="match status" value="1"/>
</dbReference>
<protein>
    <recommendedName>
        <fullName evidence="3 4">Protein NrdI</fullName>
    </recommendedName>
</protein>
<evidence type="ECO:0000256" key="5">
    <source>
        <dbReference type="SAM" id="MobiDB-lite"/>
    </source>
</evidence>